<evidence type="ECO:0000256" key="1">
    <source>
        <dbReference type="SAM" id="MobiDB-lite"/>
    </source>
</evidence>
<dbReference type="AlphaFoldDB" id="A0A0S3TAE6"/>
<feature type="non-terminal residue" evidence="2">
    <location>
        <position position="141"/>
    </location>
</feature>
<evidence type="ECO:0000313" key="3">
    <source>
        <dbReference type="Proteomes" id="UP000291084"/>
    </source>
</evidence>
<name>A0A0S3TAE6_PHAAN</name>
<evidence type="ECO:0000313" key="2">
    <source>
        <dbReference type="EMBL" id="BAU01956.1"/>
    </source>
</evidence>
<dbReference type="Proteomes" id="UP000291084">
    <property type="component" value="Chromosome 11"/>
</dbReference>
<sequence>MREQHASRGLHSRQKNPAVTNGLHPKGGSRRSHGEARCVQNKGNVQHLGIEEVLGEKWAEGLVQHPAYTQPQRWRVTGGLKTLCLGVKKGGWKEVSRPGAGASRHPSRKDSLILLLAFECFWESLETFSFTMSSLEQRVCT</sequence>
<gene>
    <name evidence="2" type="primary">Vigan.11G134000</name>
    <name evidence="2" type="ORF">VIGAN_11134000</name>
</gene>
<organism evidence="2 3">
    <name type="scientific">Vigna angularis var. angularis</name>
    <dbReference type="NCBI Taxonomy" id="157739"/>
    <lineage>
        <taxon>Eukaryota</taxon>
        <taxon>Viridiplantae</taxon>
        <taxon>Streptophyta</taxon>
        <taxon>Embryophyta</taxon>
        <taxon>Tracheophyta</taxon>
        <taxon>Spermatophyta</taxon>
        <taxon>Magnoliopsida</taxon>
        <taxon>eudicotyledons</taxon>
        <taxon>Gunneridae</taxon>
        <taxon>Pentapetalae</taxon>
        <taxon>rosids</taxon>
        <taxon>fabids</taxon>
        <taxon>Fabales</taxon>
        <taxon>Fabaceae</taxon>
        <taxon>Papilionoideae</taxon>
        <taxon>50 kb inversion clade</taxon>
        <taxon>NPAAA clade</taxon>
        <taxon>indigoferoid/millettioid clade</taxon>
        <taxon>Phaseoleae</taxon>
        <taxon>Vigna</taxon>
    </lineage>
</organism>
<accession>A0A0S3TAE6</accession>
<keyword evidence="3" id="KW-1185">Reference proteome</keyword>
<reference evidence="2 3" key="1">
    <citation type="journal article" date="2015" name="Sci. Rep.">
        <title>The power of single molecule real-time sequencing technology in the de novo assembly of a eukaryotic genome.</title>
        <authorList>
            <person name="Sakai H."/>
            <person name="Naito K."/>
            <person name="Ogiso-Tanaka E."/>
            <person name="Takahashi Y."/>
            <person name="Iseki K."/>
            <person name="Muto C."/>
            <person name="Satou K."/>
            <person name="Teruya K."/>
            <person name="Shiroma A."/>
            <person name="Shimoji M."/>
            <person name="Hirano T."/>
            <person name="Itoh T."/>
            <person name="Kaga A."/>
            <person name="Tomooka N."/>
        </authorList>
    </citation>
    <scope>NUCLEOTIDE SEQUENCE [LARGE SCALE GENOMIC DNA]</scope>
    <source>
        <strain evidence="3">cv. Shumari</strain>
    </source>
</reference>
<feature type="region of interest" description="Disordered" evidence="1">
    <location>
        <begin position="1"/>
        <end position="40"/>
    </location>
</feature>
<protein>
    <submittedName>
        <fullName evidence="2">Uncharacterized protein</fullName>
    </submittedName>
</protein>
<dbReference type="EMBL" id="AP015044">
    <property type="protein sequence ID" value="BAU01956.1"/>
    <property type="molecule type" value="Genomic_DNA"/>
</dbReference>
<proteinExistence type="predicted"/>